<protein>
    <submittedName>
        <fullName evidence="2">Uncharacterized protein</fullName>
    </submittedName>
</protein>
<evidence type="ECO:0000256" key="1">
    <source>
        <dbReference type="SAM" id="Phobius"/>
    </source>
</evidence>
<dbReference type="eggNOG" id="ENOG503438H">
    <property type="taxonomic scope" value="Bacteria"/>
</dbReference>
<keyword evidence="1" id="KW-0472">Membrane</keyword>
<sequence>MRADRALSSWFIGAGLFFAPLLLILHPWPAAVVVAWTVISISGLWLGLLGVFMAAGLAQVLRSGEEISDEYWSMLLDYRRQPSAAKSRAAGSSSATV</sequence>
<dbReference type="Proteomes" id="UP000011666">
    <property type="component" value="Unassembled WGS sequence"/>
</dbReference>
<comment type="caution">
    <text evidence="2">The sequence shown here is derived from an EMBL/GenBank/DDBJ whole genome shotgun (WGS) entry which is preliminary data.</text>
</comment>
<keyword evidence="3" id="KW-1185">Reference proteome</keyword>
<reference evidence="2 3" key="1">
    <citation type="submission" date="2013-01" db="EMBL/GenBank/DDBJ databases">
        <title>Whole genome shotgun sequence of Gordonia soli NBRC 108243.</title>
        <authorList>
            <person name="Isaki-Nakamura S."/>
            <person name="Hosoyama A."/>
            <person name="Tsuchikane K."/>
            <person name="Ando Y."/>
            <person name="Baba S."/>
            <person name="Ohji S."/>
            <person name="Hamada M."/>
            <person name="Tamura T."/>
            <person name="Yamazoe A."/>
            <person name="Yamazaki S."/>
            <person name="Fujita N."/>
        </authorList>
    </citation>
    <scope>NUCLEOTIDE SEQUENCE [LARGE SCALE GENOMIC DNA]</scope>
    <source>
        <strain evidence="2 3">NBRC 108243</strain>
    </source>
</reference>
<evidence type="ECO:0000313" key="3">
    <source>
        <dbReference type="Proteomes" id="UP000011666"/>
    </source>
</evidence>
<dbReference type="AlphaFoldDB" id="M0QFA4"/>
<name>M0QFA4_9ACTN</name>
<keyword evidence="1" id="KW-1133">Transmembrane helix</keyword>
<gene>
    <name evidence="2" type="ORF">GS4_05_01940</name>
</gene>
<dbReference type="EMBL" id="BANX01000005">
    <property type="protein sequence ID" value="GAC66981.1"/>
    <property type="molecule type" value="Genomic_DNA"/>
</dbReference>
<accession>M0QFA4</accession>
<keyword evidence="1" id="KW-0812">Transmembrane</keyword>
<organism evidence="2 3">
    <name type="scientific">Gordonia soli NBRC 108243</name>
    <dbReference type="NCBI Taxonomy" id="1223545"/>
    <lineage>
        <taxon>Bacteria</taxon>
        <taxon>Bacillati</taxon>
        <taxon>Actinomycetota</taxon>
        <taxon>Actinomycetes</taxon>
        <taxon>Mycobacteriales</taxon>
        <taxon>Gordoniaceae</taxon>
        <taxon>Gordonia</taxon>
    </lineage>
</organism>
<proteinExistence type="predicted"/>
<feature type="transmembrane region" description="Helical" evidence="1">
    <location>
        <begin position="34"/>
        <end position="58"/>
    </location>
</feature>
<feature type="transmembrane region" description="Helical" evidence="1">
    <location>
        <begin position="7"/>
        <end position="28"/>
    </location>
</feature>
<evidence type="ECO:0000313" key="2">
    <source>
        <dbReference type="EMBL" id="GAC66981.1"/>
    </source>
</evidence>